<feature type="compositionally biased region" description="Low complexity" evidence="1">
    <location>
        <begin position="234"/>
        <end position="248"/>
    </location>
</feature>
<name>A0A0S4ILN7_BODSA</name>
<feature type="compositionally biased region" description="Polar residues" evidence="1">
    <location>
        <begin position="170"/>
        <end position="179"/>
    </location>
</feature>
<dbReference type="AlphaFoldDB" id="A0A0S4ILN7"/>
<organism evidence="2 3">
    <name type="scientific">Bodo saltans</name>
    <name type="common">Flagellated protozoan</name>
    <dbReference type="NCBI Taxonomy" id="75058"/>
    <lineage>
        <taxon>Eukaryota</taxon>
        <taxon>Discoba</taxon>
        <taxon>Euglenozoa</taxon>
        <taxon>Kinetoplastea</taxon>
        <taxon>Metakinetoplastina</taxon>
        <taxon>Eubodonida</taxon>
        <taxon>Bodonidae</taxon>
        <taxon>Bodo</taxon>
    </lineage>
</organism>
<feature type="region of interest" description="Disordered" evidence="1">
    <location>
        <begin position="21"/>
        <end position="95"/>
    </location>
</feature>
<keyword evidence="3" id="KW-1185">Reference proteome</keyword>
<gene>
    <name evidence="2" type="ORF">BSAL_52940</name>
</gene>
<evidence type="ECO:0000256" key="1">
    <source>
        <dbReference type="SAM" id="MobiDB-lite"/>
    </source>
</evidence>
<accession>A0A0S4ILN7</accession>
<feature type="region of interest" description="Disordered" evidence="1">
    <location>
        <begin position="219"/>
        <end position="263"/>
    </location>
</feature>
<protein>
    <submittedName>
        <fullName evidence="2">Uncharacterized protein</fullName>
    </submittedName>
</protein>
<feature type="compositionally biased region" description="Low complexity" evidence="1">
    <location>
        <begin position="112"/>
        <end position="127"/>
    </location>
</feature>
<reference evidence="3" key="1">
    <citation type="submission" date="2015-09" db="EMBL/GenBank/DDBJ databases">
        <authorList>
            <consortium name="Pathogen Informatics"/>
        </authorList>
    </citation>
    <scope>NUCLEOTIDE SEQUENCE [LARGE SCALE GENOMIC DNA]</scope>
    <source>
        <strain evidence="3">Lake Konstanz</strain>
    </source>
</reference>
<feature type="compositionally biased region" description="Gly residues" evidence="1">
    <location>
        <begin position="28"/>
        <end position="37"/>
    </location>
</feature>
<evidence type="ECO:0000313" key="2">
    <source>
        <dbReference type="EMBL" id="CUE71199.1"/>
    </source>
</evidence>
<feature type="compositionally biased region" description="Polar residues" evidence="1">
    <location>
        <begin position="253"/>
        <end position="263"/>
    </location>
</feature>
<dbReference type="Proteomes" id="UP000051952">
    <property type="component" value="Unassembled WGS sequence"/>
</dbReference>
<dbReference type="EMBL" id="CYKH01000102">
    <property type="protein sequence ID" value="CUE71199.1"/>
    <property type="molecule type" value="Genomic_DNA"/>
</dbReference>
<sequence>MMSNNSNKELAPPVFMRHMQHQRDPLPGIGGGGGGGLHPQHLSTPSPGFGGGSPTSLSSNGAQHLLPLGQDVSASVSGGGGGGGDVTPHKALEESPMAVVGSLAVARRRARNQANAGGSSTSSLGASPEHNAGGGGGTATHVHRGGNFSDGGDMSPHRSPSPPEAGTPTAEASHSSVQQQLNMHDDGLSSTHYQQINHGPSKKTLNALLDVLDPDTDGSTIVDMLPRHNSGGVQQMHYQQQQQQQQQQPPSGPSTHFQRGSFQ</sequence>
<feature type="region of interest" description="Disordered" evidence="1">
    <location>
        <begin position="110"/>
        <end position="179"/>
    </location>
</feature>
<dbReference type="VEuPathDB" id="TriTrypDB:BSAL_52940"/>
<proteinExistence type="predicted"/>
<evidence type="ECO:0000313" key="3">
    <source>
        <dbReference type="Proteomes" id="UP000051952"/>
    </source>
</evidence>